<evidence type="ECO:0000313" key="3">
    <source>
        <dbReference type="Proteomes" id="UP000294850"/>
    </source>
</evidence>
<feature type="transmembrane region" description="Helical" evidence="1">
    <location>
        <begin position="69"/>
        <end position="88"/>
    </location>
</feature>
<gene>
    <name evidence="2" type="ORF">E0F88_06535</name>
</gene>
<keyword evidence="1" id="KW-1133">Transmembrane helix</keyword>
<evidence type="ECO:0000256" key="1">
    <source>
        <dbReference type="SAM" id="Phobius"/>
    </source>
</evidence>
<keyword evidence="1" id="KW-0812">Transmembrane</keyword>
<evidence type="ECO:0000313" key="2">
    <source>
        <dbReference type="EMBL" id="TDE17543.1"/>
    </source>
</evidence>
<proteinExistence type="predicted"/>
<dbReference type="RefSeq" id="WP_131957409.1">
    <property type="nucleotide sequence ID" value="NZ_SMFL01000002.1"/>
</dbReference>
<keyword evidence="1" id="KW-0472">Membrane</keyword>
<dbReference type="AlphaFoldDB" id="A0A4R5E1C9"/>
<feature type="transmembrane region" description="Helical" evidence="1">
    <location>
        <begin position="7"/>
        <end position="26"/>
    </location>
</feature>
<reference evidence="2 3" key="1">
    <citation type="submission" date="2019-03" db="EMBL/GenBank/DDBJ databases">
        <title>Dyadobacter AR-3-6 sp. nov., isolated from arctic soil.</title>
        <authorList>
            <person name="Chaudhary D.K."/>
        </authorList>
    </citation>
    <scope>NUCLEOTIDE SEQUENCE [LARGE SCALE GENOMIC DNA]</scope>
    <source>
        <strain evidence="2 3">AR-3-6</strain>
    </source>
</reference>
<feature type="transmembrane region" description="Helical" evidence="1">
    <location>
        <begin position="32"/>
        <end position="57"/>
    </location>
</feature>
<name>A0A4R5E1C9_9BACT</name>
<keyword evidence="3" id="KW-1185">Reference proteome</keyword>
<accession>A0A4R5E1C9</accession>
<sequence length="139" mass="15074">MVYKDEISPLFGLFEIILVGAIGMGIGAGMLIAILAFLTVMGVISTGVISSAIIVGYYEKSLTKALRTIVILSFTIAGPVIGTIIPWIVIEILDIPNMQILIIIGAVCGLIIGYGLGHLALWFLKFVILYFKRKLNINY</sequence>
<organism evidence="2 3">
    <name type="scientific">Dyadobacter psychrotolerans</name>
    <dbReference type="NCBI Taxonomy" id="2541721"/>
    <lineage>
        <taxon>Bacteria</taxon>
        <taxon>Pseudomonadati</taxon>
        <taxon>Bacteroidota</taxon>
        <taxon>Cytophagia</taxon>
        <taxon>Cytophagales</taxon>
        <taxon>Spirosomataceae</taxon>
        <taxon>Dyadobacter</taxon>
    </lineage>
</organism>
<feature type="transmembrane region" description="Helical" evidence="1">
    <location>
        <begin position="100"/>
        <end position="124"/>
    </location>
</feature>
<comment type="caution">
    <text evidence="2">The sequence shown here is derived from an EMBL/GenBank/DDBJ whole genome shotgun (WGS) entry which is preliminary data.</text>
</comment>
<protein>
    <submittedName>
        <fullName evidence="2">Uncharacterized protein</fullName>
    </submittedName>
</protein>
<dbReference type="Proteomes" id="UP000294850">
    <property type="component" value="Unassembled WGS sequence"/>
</dbReference>
<dbReference type="EMBL" id="SMFL01000002">
    <property type="protein sequence ID" value="TDE17543.1"/>
    <property type="molecule type" value="Genomic_DNA"/>
</dbReference>